<dbReference type="EMBL" id="JACEEZ010010775">
    <property type="protein sequence ID" value="KAG0721618.1"/>
    <property type="molecule type" value="Genomic_DNA"/>
</dbReference>
<dbReference type="Proteomes" id="UP000770661">
    <property type="component" value="Unassembled WGS sequence"/>
</dbReference>
<evidence type="ECO:0000256" key="1">
    <source>
        <dbReference type="SAM" id="MobiDB-lite"/>
    </source>
</evidence>
<accession>A0A8J4Y7L2</accession>
<feature type="region of interest" description="Disordered" evidence="1">
    <location>
        <begin position="90"/>
        <end position="140"/>
    </location>
</feature>
<keyword evidence="3" id="KW-1185">Reference proteome</keyword>
<comment type="caution">
    <text evidence="2">The sequence shown here is derived from an EMBL/GenBank/DDBJ whole genome shotgun (WGS) entry which is preliminary data.</text>
</comment>
<reference evidence="2" key="1">
    <citation type="submission" date="2020-07" db="EMBL/GenBank/DDBJ databases">
        <title>The High-quality genome of the commercially important snow crab, Chionoecetes opilio.</title>
        <authorList>
            <person name="Jeong J.-H."/>
            <person name="Ryu S."/>
        </authorList>
    </citation>
    <scope>NUCLEOTIDE SEQUENCE</scope>
    <source>
        <strain evidence="2">MADBK_172401_WGS</strain>
        <tissue evidence="2">Digestive gland</tissue>
    </source>
</reference>
<name>A0A8J4Y7L2_CHIOP</name>
<evidence type="ECO:0000313" key="3">
    <source>
        <dbReference type="Proteomes" id="UP000770661"/>
    </source>
</evidence>
<gene>
    <name evidence="2" type="ORF">GWK47_046124</name>
</gene>
<dbReference type="AlphaFoldDB" id="A0A8J4Y7L2"/>
<organism evidence="2 3">
    <name type="scientific">Chionoecetes opilio</name>
    <name type="common">Atlantic snow crab</name>
    <name type="synonym">Cancer opilio</name>
    <dbReference type="NCBI Taxonomy" id="41210"/>
    <lineage>
        <taxon>Eukaryota</taxon>
        <taxon>Metazoa</taxon>
        <taxon>Ecdysozoa</taxon>
        <taxon>Arthropoda</taxon>
        <taxon>Crustacea</taxon>
        <taxon>Multicrustacea</taxon>
        <taxon>Malacostraca</taxon>
        <taxon>Eumalacostraca</taxon>
        <taxon>Eucarida</taxon>
        <taxon>Decapoda</taxon>
        <taxon>Pleocyemata</taxon>
        <taxon>Brachyura</taxon>
        <taxon>Eubrachyura</taxon>
        <taxon>Majoidea</taxon>
        <taxon>Majidae</taxon>
        <taxon>Chionoecetes</taxon>
    </lineage>
</organism>
<evidence type="ECO:0000313" key="2">
    <source>
        <dbReference type="EMBL" id="KAG0721618.1"/>
    </source>
</evidence>
<feature type="region of interest" description="Disordered" evidence="1">
    <location>
        <begin position="1"/>
        <end position="37"/>
    </location>
</feature>
<sequence length="157" mass="17289">MAALQDTSLWDEIDASNNVTPVENPGDKPNGLPQQSWGSSYLSDIVRVGHNTAQDANASLSASRPLHLGAWDPSPRLRLWSMWCHYSCRQQPETRRGQRCRGGEAPRSTPHAGLPWPQRFHSTGSRRAPSYGGNPAAERRVEGRLVAASRAQHEQTG</sequence>
<protein>
    <submittedName>
        <fullName evidence="2">Uncharacterized protein</fullName>
    </submittedName>
</protein>
<feature type="compositionally biased region" description="Basic and acidic residues" evidence="1">
    <location>
        <begin position="92"/>
        <end position="104"/>
    </location>
</feature>
<proteinExistence type="predicted"/>